<organism evidence="1">
    <name type="scientific">marine sediment metagenome</name>
    <dbReference type="NCBI Taxonomy" id="412755"/>
    <lineage>
        <taxon>unclassified sequences</taxon>
        <taxon>metagenomes</taxon>
        <taxon>ecological metagenomes</taxon>
    </lineage>
</organism>
<name>X1H8S3_9ZZZZ</name>
<evidence type="ECO:0000313" key="1">
    <source>
        <dbReference type="EMBL" id="GAH66581.1"/>
    </source>
</evidence>
<protein>
    <submittedName>
        <fullName evidence="1">Uncharacterized protein</fullName>
    </submittedName>
</protein>
<comment type="caution">
    <text evidence="1">The sequence shown here is derived from an EMBL/GenBank/DDBJ whole genome shotgun (WGS) entry which is preliminary data.</text>
</comment>
<dbReference type="AlphaFoldDB" id="X1H8S3"/>
<feature type="non-terminal residue" evidence="1">
    <location>
        <position position="1"/>
    </location>
</feature>
<reference evidence="1" key="1">
    <citation type="journal article" date="2014" name="Front. Microbiol.">
        <title>High frequency of phylogenetically diverse reductive dehalogenase-homologous genes in deep subseafloor sedimentary metagenomes.</title>
        <authorList>
            <person name="Kawai M."/>
            <person name="Futagami T."/>
            <person name="Toyoda A."/>
            <person name="Takaki Y."/>
            <person name="Nishi S."/>
            <person name="Hori S."/>
            <person name="Arai W."/>
            <person name="Tsubouchi T."/>
            <person name="Morono Y."/>
            <person name="Uchiyama I."/>
            <person name="Ito T."/>
            <person name="Fujiyama A."/>
            <person name="Inagaki F."/>
            <person name="Takami H."/>
        </authorList>
    </citation>
    <scope>NUCLEOTIDE SEQUENCE</scope>
    <source>
        <strain evidence="1">Expedition CK06-06</strain>
    </source>
</reference>
<accession>X1H8S3</accession>
<proteinExistence type="predicted"/>
<sequence>KSKKGTNKKAKKEIPVVYPIFEKCAEISNDSYWESIFKGCSINKFPRHFYYNNGLITWKRGNKVDRVLIPDKDIWEVYNITAAFFRKNEGLYSTIDRAKTKEAEELKRSEKVKKEFQWKNIRMDRVKNLLIYEFINGLAKDYYLSDVEKDKLTTTIKLGLMLKYFKEVEMVDGKITNIMGLIYTENGERIISNLWTS</sequence>
<gene>
    <name evidence="1" type="ORF">S03H2_42964</name>
</gene>
<dbReference type="EMBL" id="BARU01026766">
    <property type="protein sequence ID" value="GAH66581.1"/>
    <property type="molecule type" value="Genomic_DNA"/>
</dbReference>